<evidence type="ECO:0000313" key="11">
    <source>
        <dbReference type="Proteomes" id="UP000024816"/>
    </source>
</evidence>
<dbReference type="PROSITE" id="PS51007">
    <property type="entry name" value="CYTC"/>
    <property type="match status" value="1"/>
</dbReference>
<dbReference type="InterPro" id="IPR036909">
    <property type="entry name" value="Cyt_c-like_dom_sf"/>
</dbReference>
<dbReference type="PRINTS" id="PR00604">
    <property type="entry name" value="CYTCHRMECIAB"/>
</dbReference>
<dbReference type="OrthoDB" id="9805828at2"/>
<dbReference type="GO" id="GO:0046872">
    <property type="term" value="F:metal ion binding"/>
    <property type="evidence" value="ECO:0007669"/>
    <property type="project" value="UniProtKB-KW"/>
</dbReference>
<feature type="chain" id="PRO_5001572403" evidence="8">
    <location>
        <begin position="19"/>
        <end position="200"/>
    </location>
</feature>
<evidence type="ECO:0000256" key="8">
    <source>
        <dbReference type="SAM" id="SignalP"/>
    </source>
</evidence>
<keyword evidence="4" id="KW-0249">Electron transport</keyword>
<evidence type="ECO:0000256" key="2">
    <source>
        <dbReference type="ARBA" id="ARBA00022617"/>
    </source>
</evidence>
<evidence type="ECO:0000313" key="10">
    <source>
        <dbReference type="EMBL" id="KCZ90161.1"/>
    </source>
</evidence>
<reference evidence="10 11" key="1">
    <citation type="journal article" date="2014" name="Antonie Van Leeuwenhoek">
        <title>Hyphomonas beringensis sp. nov. and Hyphomonas chukchiensis sp. nov., isolated from surface seawater of the Bering Sea and Chukchi Sea.</title>
        <authorList>
            <person name="Li C."/>
            <person name="Lai Q."/>
            <person name="Li G."/>
            <person name="Dong C."/>
            <person name="Wang J."/>
            <person name="Liao Y."/>
            <person name="Shao Z."/>
        </authorList>
    </citation>
    <scope>NUCLEOTIDE SEQUENCE [LARGE SCALE GENOMIC DNA]</scope>
    <source>
        <strain evidence="10 11">VP2</strain>
    </source>
</reference>
<dbReference type="Gene3D" id="1.10.760.10">
    <property type="entry name" value="Cytochrome c-like domain"/>
    <property type="match status" value="1"/>
</dbReference>
<evidence type="ECO:0000256" key="7">
    <source>
        <dbReference type="SAM" id="MobiDB-lite"/>
    </source>
</evidence>
<evidence type="ECO:0000259" key="9">
    <source>
        <dbReference type="PROSITE" id="PS51007"/>
    </source>
</evidence>
<dbReference type="PROSITE" id="PS51257">
    <property type="entry name" value="PROKAR_LIPOPROTEIN"/>
    <property type="match status" value="1"/>
</dbReference>
<sequence>MRLSLVSASLIVLAGMTAACGGSGDSSAPAAPAAETPAATPAPEAAPDAAPKAEAPAAETPAESVAEPTSAPPDEASASEGSPEFASLPAPYNTADYARGRRTFKLCQACHTTAEGAGALVGPNLYGIFGREAGTSEGFAYSQALQDADFIWTPDKVDHWLENPQTFLKGNRMTFAGVRKPEDRIAVIAYLMTETGYTGQ</sequence>
<dbReference type="GO" id="GO:0009055">
    <property type="term" value="F:electron transfer activity"/>
    <property type="evidence" value="ECO:0007669"/>
    <property type="project" value="InterPro"/>
</dbReference>
<feature type="compositionally biased region" description="Low complexity" evidence="7">
    <location>
        <begin position="28"/>
        <end position="69"/>
    </location>
</feature>
<keyword evidence="1" id="KW-0813">Transport</keyword>
<dbReference type="EMBL" id="ARYJ01000002">
    <property type="protein sequence ID" value="KCZ90161.1"/>
    <property type="molecule type" value="Genomic_DNA"/>
</dbReference>
<dbReference type="InterPro" id="IPR009056">
    <property type="entry name" value="Cyt_c-like_dom"/>
</dbReference>
<dbReference type="PANTHER" id="PTHR11961">
    <property type="entry name" value="CYTOCHROME C"/>
    <property type="match status" value="1"/>
</dbReference>
<evidence type="ECO:0000256" key="3">
    <source>
        <dbReference type="ARBA" id="ARBA00022723"/>
    </source>
</evidence>
<comment type="caution">
    <text evidence="10">The sequence shown here is derived from an EMBL/GenBank/DDBJ whole genome shotgun (WGS) entry which is preliminary data.</text>
</comment>
<dbReference type="eggNOG" id="COG3474">
    <property type="taxonomic scope" value="Bacteria"/>
</dbReference>
<dbReference type="Proteomes" id="UP000024816">
    <property type="component" value="Unassembled WGS sequence"/>
</dbReference>
<proteinExistence type="predicted"/>
<feature type="domain" description="Cytochrome c" evidence="9">
    <location>
        <begin position="95"/>
        <end position="195"/>
    </location>
</feature>
<keyword evidence="2 6" id="KW-0349">Heme</keyword>
<organism evidence="10 11">
    <name type="scientific">Hyphomonas jannaschiana VP2</name>
    <dbReference type="NCBI Taxonomy" id="1280952"/>
    <lineage>
        <taxon>Bacteria</taxon>
        <taxon>Pseudomonadati</taxon>
        <taxon>Pseudomonadota</taxon>
        <taxon>Alphaproteobacteria</taxon>
        <taxon>Hyphomonadales</taxon>
        <taxon>Hyphomonadaceae</taxon>
        <taxon>Hyphomonas</taxon>
    </lineage>
</organism>
<keyword evidence="11" id="KW-1185">Reference proteome</keyword>
<name>A0A059FI06_9PROT</name>
<keyword evidence="3 6" id="KW-0479">Metal-binding</keyword>
<dbReference type="AlphaFoldDB" id="A0A059FI06"/>
<evidence type="ECO:0000256" key="6">
    <source>
        <dbReference type="PROSITE-ProRule" id="PRU00433"/>
    </source>
</evidence>
<gene>
    <name evidence="10" type="ORF">HJA_03001</name>
</gene>
<dbReference type="RefSeq" id="WP_035578141.1">
    <property type="nucleotide sequence ID" value="NZ_ARYJ01000002.1"/>
</dbReference>
<evidence type="ECO:0000256" key="1">
    <source>
        <dbReference type="ARBA" id="ARBA00022448"/>
    </source>
</evidence>
<dbReference type="SUPFAM" id="SSF46626">
    <property type="entry name" value="Cytochrome c"/>
    <property type="match status" value="1"/>
</dbReference>
<evidence type="ECO:0000256" key="5">
    <source>
        <dbReference type="ARBA" id="ARBA00023004"/>
    </source>
</evidence>
<feature type="region of interest" description="Disordered" evidence="7">
    <location>
        <begin position="22"/>
        <end position="90"/>
    </location>
</feature>
<dbReference type="PATRIC" id="fig|1280952.3.peg.602"/>
<dbReference type="Pfam" id="PF00034">
    <property type="entry name" value="Cytochrom_C"/>
    <property type="match status" value="1"/>
</dbReference>
<dbReference type="GO" id="GO:0020037">
    <property type="term" value="F:heme binding"/>
    <property type="evidence" value="ECO:0007669"/>
    <property type="project" value="InterPro"/>
</dbReference>
<evidence type="ECO:0000256" key="4">
    <source>
        <dbReference type="ARBA" id="ARBA00022982"/>
    </source>
</evidence>
<feature type="signal peptide" evidence="8">
    <location>
        <begin position="1"/>
        <end position="18"/>
    </location>
</feature>
<keyword evidence="8" id="KW-0732">Signal</keyword>
<keyword evidence="5 6" id="KW-0408">Iron</keyword>
<dbReference type="STRING" id="1280952.HJA_03001"/>
<accession>A0A059FI06</accession>
<dbReference type="InterPro" id="IPR002327">
    <property type="entry name" value="Cyt_c_1A/1B"/>
</dbReference>
<protein>
    <submittedName>
        <fullName evidence="10">Cytochrome c family protein</fullName>
    </submittedName>
</protein>